<evidence type="ECO:0000313" key="1">
    <source>
        <dbReference type="EMBL" id="MBC5766851.1"/>
    </source>
</evidence>
<dbReference type="Proteomes" id="UP000596827">
    <property type="component" value="Unassembled WGS sequence"/>
</dbReference>
<dbReference type="AlphaFoldDB" id="A0A923S3W5"/>
<sequence>MATSDVTRSRNLVALATQLERWERGWDTVEPGQFRDVIEQLKAELAATPSGALLETVLASFPSTAELYENLNYEHAGLCRSNLDAALKSEIEARNAIASARRSRTA</sequence>
<name>A0A923S3W5_9BURK</name>
<organism evidence="1 2">
    <name type="scientific">Ramlibacter albus</name>
    <dbReference type="NCBI Taxonomy" id="2079448"/>
    <lineage>
        <taxon>Bacteria</taxon>
        <taxon>Pseudomonadati</taxon>
        <taxon>Pseudomonadota</taxon>
        <taxon>Betaproteobacteria</taxon>
        <taxon>Burkholderiales</taxon>
        <taxon>Comamonadaceae</taxon>
        <taxon>Ramlibacter</taxon>
    </lineage>
</organism>
<proteinExistence type="predicted"/>
<keyword evidence="2" id="KW-1185">Reference proteome</keyword>
<dbReference type="EMBL" id="JACORU010000008">
    <property type="protein sequence ID" value="MBC5766851.1"/>
    <property type="molecule type" value="Genomic_DNA"/>
</dbReference>
<protein>
    <submittedName>
        <fullName evidence="1">Uncharacterized protein</fullName>
    </submittedName>
</protein>
<gene>
    <name evidence="1" type="ORF">H8R02_20465</name>
</gene>
<comment type="caution">
    <text evidence="1">The sequence shown here is derived from an EMBL/GenBank/DDBJ whole genome shotgun (WGS) entry which is preliminary data.</text>
</comment>
<evidence type="ECO:0000313" key="2">
    <source>
        <dbReference type="Proteomes" id="UP000596827"/>
    </source>
</evidence>
<accession>A0A923S3W5</accession>
<reference evidence="1" key="1">
    <citation type="submission" date="2020-08" db="EMBL/GenBank/DDBJ databases">
        <title>Ramlibacter sp. GTP1 16S ribosomal RNA gene genome sequencing and assembly.</title>
        <authorList>
            <person name="Kang M."/>
        </authorList>
    </citation>
    <scope>NUCLEOTIDE SEQUENCE</scope>
    <source>
        <strain evidence="1">GTP1</strain>
    </source>
</reference>
<dbReference type="RefSeq" id="WP_187083346.1">
    <property type="nucleotide sequence ID" value="NZ_JACORU010000008.1"/>
</dbReference>